<dbReference type="Pfam" id="PF00270">
    <property type="entry name" value="DEAD"/>
    <property type="match status" value="1"/>
</dbReference>
<keyword evidence="3" id="KW-0347">Helicase</keyword>
<evidence type="ECO:0000256" key="4">
    <source>
        <dbReference type="ARBA" id="ARBA00022840"/>
    </source>
</evidence>
<dbReference type="AlphaFoldDB" id="A0A0G4ETU6"/>
<feature type="domain" description="Helicase ATP-binding" evidence="6">
    <location>
        <begin position="124"/>
        <end position="280"/>
    </location>
</feature>
<dbReference type="OrthoDB" id="64767at2759"/>
<dbReference type="SUPFAM" id="SSF52540">
    <property type="entry name" value="P-loop containing nucleoside triphosphate hydrolases"/>
    <property type="match status" value="1"/>
</dbReference>
<dbReference type="InterPro" id="IPR012961">
    <property type="entry name" value="Ski2/MTR4_C"/>
</dbReference>
<dbReference type="STRING" id="1169540.A0A0G4ETU6"/>
<keyword evidence="2" id="KW-0378">Hydrolase</keyword>
<dbReference type="InterPro" id="IPR014001">
    <property type="entry name" value="Helicase_ATP-bd"/>
</dbReference>
<evidence type="ECO:0008006" key="10">
    <source>
        <dbReference type="Google" id="ProtNLM"/>
    </source>
</evidence>
<name>A0A0G4ETU6_VITBC</name>
<dbReference type="InterPro" id="IPR027417">
    <property type="entry name" value="P-loop_NTPase"/>
</dbReference>
<dbReference type="SMART" id="SM00490">
    <property type="entry name" value="HELICc"/>
    <property type="match status" value="1"/>
</dbReference>
<evidence type="ECO:0000256" key="1">
    <source>
        <dbReference type="ARBA" id="ARBA00022741"/>
    </source>
</evidence>
<dbReference type="Pfam" id="PF08148">
    <property type="entry name" value="DSHCT"/>
    <property type="match status" value="1"/>
</dbReference>
<dbReference type="InParanoid" id="A0A0G4ETU6"/>
<proteinExistence type="predicted"/>
<gene>
    <name evidence="8" type="ORF">Vbra_13269</name>
</gene>
<dbReference type="Gene3D" id="3.40.50.300">
    <property type="entry name" value="P-loop containing nucleotide triphosphate hydrolases"/>
    <property type="match status" value="2"/>
</dbReference>
<dbReference type="FunFam" id="3.40.50.300:FF:000190">
    <property type="entry name" value="ATP-dependent RNA helicase"/>
    <property type="match status" value="1"/>
</dbReference>
<keyword evidence="9" id="KW-1185">Reference proteome</keyword>
<dbReference type="Proteomes" id="UP000041254">
    <property type="component" value="Unassembled WGS sequence"/>
</dbReference>
<dbReference type="PIRSF" id="PIRSF005198">
    <property type="entry name" value="Antiviral_helicase_SKI2"/>
    <property type="match status" value="1"/>
</dbReference>
<dbReference type="PANTHER" id="PTHR12131">
    <property type="entry name" value="ATP-DEPENDENT RNA AND DNA HELICASE"/>
    <property type="match status" value="1"/>
</dbReference>
<dbReference type="Gene3D" id="1.10.3380.30">
    <property type="match status" value="1"/>
</dbReference>
<dbReference type="GO" id="GO:0003723">
    <property type="term" value="F:RNA binding"/>
    <property type="evidence" value="ECO:0007669"/>
    <property type="project" value="InterPro"/>
</dbReference>
<dbReference type="PhylomeDB" id="A0A0G4ETU6"/>
<dbReference type="InterPro" id="IPR016438">
    <property type="entry name" value="SKI2-like"/>
</dbReference>
<dbReference type="EMBL" id="CDMY01000307">
    <property type="protein sequence ID" value="CEM01679.1"/>
    <property type="molecule type" value="Genomic_DNA"/>
</dbReference>
<dbReference type="SMART" id="SM01142">
    <property type="entry name" value="DSHCT"/>
    <property type="match status" value="1"/>
</dbReference>
<dbReference type="PANTHER" id="PTHR12131:SF1">
    <property type="entry name" value="ATP-DEPENDENT RNA HELICASE SUPV3L1, MITOCHONDRIAL-RELATED"/>
    <property type="match status" value="1"/>
</dbReference>
<protein>
    <recommendedName>
        <fullName evidence="10">Helicase ATP-binding domain-containing protein</fullName>
    </recommendedName>
</protein>
<accession>A0A0G4ETU6</accession>
<feature type="compositionally biased region" description="Basic and acidic residues" evidence="5">
    <location>
        <begin position="714"/>
        <end position="724"/>
    </location>
</feature>
<organism evidence="8 9">
    <name type="scientific">Vitrella brassicaformis (strain CCMP3155)</name>
    <dbReference type="NCBI Taxonomy" id="1169540"/>
    <lineage>
        <taxon>Eukaryota</taxon>
        <taxon>Sar</taxon>
        <taxon>Alveolata</taxon>
        <taxon>Colpodellida</taxon>
        <taxon>Vitrellaceae</taxon>
        <taxon>Vitrella</taxon>
    </lineage>
</organism>
<dbReference type="GO" id="GO:0005524">
    <property type="term" value="F:ATP binding"/>
    <property type="evidence" value="ECO:0007669"/>
    <property type="project" value="UniProtKB-KW"/>
</dbReference>
<feature type="compositionally biased region" description="Basic and acidic residues" evidence="5">
    <location>
        <begin position="36"/>
        <end position="47"/>
    </location>
</feature>
<evidence type="ECO:0000256" key="2">
    <source>
        <dbReference type="ARBA" id="ARBA00022801"/>
    </source>
</evidence>
<dbReference type="InterPro" id="IPR050699">
    <property type="entry name" value="RNA-DNA_Helicase"/>
</dbReference>
<dbReference type="FunCoup" id="A0A0G4ETU6">
    <property type="interactions" value="404"/>
</dbReference>
<feature type="region of interest" description="Disordered" evidence="5">
    <location>
        <begin position="1"/>
        <end position="69"/>
    </location>
</feature>
<dbReference type="OMA" id="DHVNIIM"/>
<sequence>MAALYEDDDQFWTDDDEDEEDKEDENQDGGDGEQPVDQRDQPSHQEDSDPQEAAAAAAAPPPGPLDGPAAAAAAAAAVPKPKRIRKKWVVEESTDVSDFDALLPPSERALDYPFELDTFQKRAILRIHQSQPVFVAAHTSAGKTAVAEYAISMAHNAGRRAIYTSPIKALSNQKYRDFNAKFPSVGIITGDVSINQEASCLIMTTEILRTMLYRGDDTIQDLSVVVFDEAHYVSDAERGVVWEEVIILLPSHINLLFLSATCPNFLDFGDWIGRTKKRTVYAVYTKMRPTPLRHYLYVQGKPFLLMDNKFRSDAFLQAHQHMRSLKEKDTAASKASAKGKAKAKPKVVRASNYVAGVKTDTHRLQALLKELEKEQKLPVVVFAFSRRKCESYACGMPNLDLLDSTRKSEIHVFVQESLKNLSDADRGLKQIQATVELLGRGLGVHHGGLLPIVKEMVEILFARGLVRVLFATETFAMGVNMPARSVVFASLKKHDGSRLRILKSSEYTQMAGRAGRRGLDEYGSVFIFCDPQEMPDQKEVTTMMMAQATPLRSKFKVSYSMLLQLAKSPLLSVQDMISQSYSESDRSRKLPIYRRDIKRRQQELESMQPIQCLLGEPTIDEYVKASSQFEGVTRNLHRKLFTSKASTDVFCPGRICMFSSLSAYLGVSSPCYGALLSLDFKPLSQKHDPEFEAIVLLPEGPEWPPPAGGGGDAAKGKGGGEDGERVKVVGEGRLVSVGVVEVGNDEHEQFSRWVHCKYIPLRKVSKVTELVVSAAVTSDDEDADVSMARLGQEVARTCTDHDSPARDGLPALQISKQFKEIENEFYENILKQRDLSRALAANKCHRCKLKEPHFQQASRRDQVVRDIEEYSFSLNDESLYLLPLLQSKMAVLRKLGYIEEDQTLTLKGRFACEVVTSDELTLVEVIMSGIATNLEPAEVVSILSSFIFMEKCEDEPEDPTDNMRHAKQAVADWHRTVDAAQKECRVQMEDPVTVNFGLTQVVYEWAVGKTFAEIMTCTTVQEGSIVRAILRLNELCKKMKAAAERLLGDTALAEKLEQAESFLCRPPVSIPSLYLT</sequence>
<dbReference type="Pfam" id="PF00271">
    <property type="entry name" value="Helicase_C"/>
    <property type="match status" value="1"/>
</dbReference>
<dbReference type="GO" id="GO:0055087">
    <property type="term" value="C:Ski complex"/>
    <property type="evidence" value="ECO:0007669"/>
    <property type="project" value="TreeGrafter"/>
</dbReference>
<evidence type="ECO:0000256" key="5">
    <source>
        <dbReference type="SAM" id="MobiDB-lite"/>
    </source>
</evidence>
<keyword evidence="1" id="KW-0547">Nucleotide-binding</keyword>
<evidence type="ECO:0000259" key="6">
    <source>
        <dbReference type="PROSITE" id="PS51192"/>
    </source>
</evidence>
<feature type="compositionally biased region" description="Acidic residues" evidence="5">
    <location>
        <begin position="1"/>
        <end position="31"/>
    </location>
</feature>
<dbReference type="SMART" id="SM00487">
    <property type="entry name" value="DEXDc"/>
    <property type="match status" value="1"/>
</dbReference>
<dbReference type="GO" id="GO:0016787">
    <property type="term" value="F:hydrolase activity"/>
    <property type="evidence" value="ECO:0007669"/>
    <property type="project" value="UniProtKB-KW"/>
</dbReference>
<dbReference type="PROSITE" id="PS51192">
    <property type="entry name" value="HELICASE_ATP_BIND_1"/>
    <property type="match status" value="1"/>
</dbReference>
<dbReference type="VEuPathDB" id="CryptoDB:Vbra_13269"/>
<dbReference type="InterPro" id="IPR011545">
    <property type="entry name" value="DEAD/DEAH_box_helicase_dom"/>
</dbReference>
<dbReference type="InterPro" id="IPR001650">
    <property type="entry name" value="Helicase_C-like"/>
</dbReference>
<dbReference type="GO" id="GO:0003724">
    <property type="term" value="F:RNA helicase activity"/>
    <property type="evidence" value="ECO:0007669"/>
    <property type="project" value="InterPro"/>
</dbReference>
<evidence type="ECO:0000259" key="7">
    <source>
        <dbReference type="PROSITE" id="PS51194"/>
    </source>
</evidence>
<evidence type="ECO:0000313" key="9">
    <source>
        <dbReference type="Proteomes" id="UP000041254"/>
    </source>
</evidence>
<dbReference type="GO" id="GO:0070478">
    <property type="term" value="P:nuclear-transcribed mRNA catabolic process, 3'-5' exonucleolytic nonsense-mediated decay"/>
    <property type="evidence" value="ECO:0007669"/>
    <property type="project" value="TreeGrafter"/>
</dbReference>
<feature type="domain" description="Helicase C-terminal" evidence="7">
    <location>
        <begin position="363"/>
        <end position="563"/>
    </location>
</feature>
<feature type="region of interest" description="Disordered" evidence="5">
    <location>
        <begin position="701"/>
        <end position="724"/>
    </location>
</feature>
<dbReference type="PROSITE" id="PS51194">
    <property type="entry name" value="HELICASE_CTER"/>
    <property type="match status" value="1"/>
</dbReference>
<evidence type="ECO:0000256" key="3">
    <source>
        <dbReference type="ARBA" id="ARBA00022806"/>
    </source>
</evidence>
<reference evidence="8 9" key="1">
    <citation type="submission" date="2014-11" db="EMBL/GenBank/DDBJ databases">
        <authorList>
            <person name="Zhu J."/>
            <person name="Qi W."/>
            <person name="Song R."/>
        </authorList>
    </citation>
    <scope>NUCLEOTIDE SEQUENCE [LARGE SCALE GENOMIC DNA]</scope>
</reference>
<dbReference type="CDD" id="cd18795">
    <property type="entry name" value="SF2_C_Ski2"/>
    <property type="match status" value="1"/>
</dbReference>
<keyword evidence="4" id="KW-0067">ATP-binding</keyword>
<evidence type="ECO:0000313" key="8">
    <source>
        <dbReference type="EMBL" id="CEM01679.1"/>
    </source>
</evidence>